<keyword evidence="1" id="KW-0418">Kinase</keyword>
<protein>
    <submittedName>
        <fullName evidence="3">ATP-binding protein</fullName>
    </submittedName>
</protein>
<gene>
    <name evidence="3" type="ORF">E1293_08100</name>
</gene>
<dbReference type="InterPro" id="IPR036890">
    <property type="entry name" value="HATPase_C_sf"/>
</dbReference>
<reference evidence="3 4" key="1">
    <citation type="submission" date="2019-03" db="EMBL/GenBank/DDBJ databases">
        <title>Draft genome sequences of novel Actinobacteria.</title>
        <authorList>
            <person name="Sahin N."/>
            <person name="Ay H."/>
            <person name="Saygin H."/>
        </authorList>
    </citation>
    <scope>NUCLEOTIDE SEQUENCE [LARGE SCALE GENOMIC DNA]</scope>
    <source>
        <strain evidence="3 4">DSM 45941</strain>
    </source>
</reference>
<feature type="domain" description="Histidine kinase/HSP90-like ATPase" evidence="2">
    <location>
        <begin position="52"/>
        <end position="165"/>
    </location>
</feature>
<evidence type="ECO:0000256" key="1">
    <source>
        <dbReference type="ARBA" id="ARBA00022527"/>
    </source>
</evidence>
<dbReference type="GO" id="GO:0005524">
    <property type="term" value="F:ATP binding"/>
    <property type="evidence" value="ECO:0007669"/>
    <property type="project" value="UniProtKB-KW"/>
</dbReference>
<name>A0A4R5BKM3_9ACTN</name>
<dbReference type="PANTHER" id="PTHR35526">
    <property type="entry name" value="ANTI-SIGMA-F FACTOR RSBW-RELATED"/>
    <property type="match status" value="1"/>
</dbReference>
<sequence>MVAGSPREFAANGNAAAWWPGRRIQGMSRFNLEPTASAMGASMSWRRVFPGRTDQIPLARQFAMFLFAETSIASEVGFVVTELASNAVRHTRSGQHGGQFAVELVLGGLAYVGVSDLGGGGYPTVRHDPLNGPVESEGGRGLRAVSQLAAMLGVHGSPGEGHTVWADLICVDKPHDDPPLGTPVTPAA</sequence>
<dbReference type="EMBL" id="SMKY01000024">
    <property type="protein sequence ID" value="TDD87358.1"/>
    <property type="molecule type" value="Genomic_DNA"/>
</dbReference>
<keyword evidence="1" id="KW-0723">Serine/threonine-protein kinase</keyword>
<accession>A0A4R5BKM3</accession>
<dbReference type="GO" id="GO:0004674">
    <property type="term" value="F:protein serine/threonine kinase activity"/>
    <property type="evidence" value="ECO:0007669"/>
    <property type="project" value="UniProtKB-KW"/>
</dbReference>
<dbReference type="AlphaFoldDB" id="A0A4R5BKM3"/>
<dbReference type="SUPFAM" id="SSF55874">
    <property type="entry name" value="ATPase domain of HSP90 chaperone/DNA topoisomerase II/histidine kinase"/>
    <property type="match status" value="1"/>
</dbReference>
<evidence type="ECO:0000259" key="2">
    <source>
        <dbReference type="Pfam" id="PF13581"/>
    </source>
</evidence>
<dbReference type="CDD" id="cd16936">
    <property type="entry name" value="HATPase_RsbW-like"/>
    <property type="match status" value="1"/>
</dbReference>
<dbReference type="InterPro" id="IPR050267">
    <property type="entry name" value="Anti-sigma-factor_SerPK"/>
</dbReference>
<organism evidence="3 4">
    <name type="scientific">Actinomadura darangshiensis</name>
    <dbReference type="NCBI Taxonomy" id="705336"/>
    <lineage>
        <taxon>Bacteria</taxon>
        <taxon>Bacillati</taxon>
        <taxon>Actinomycetota</taxon>
        <taxon>Actinomycetes</taxon>
        <taxon>Streptosporangiales</taxon>
        <taxon>Thermomonosporaceae</taxon>
        <taxon>Actinomadura</taxon>
    </lineage>
</organism>
<proteinExistence type="predicted"/>
<keyword evidence="1" id="KW-0808">Transferase</keyword>
<keyword evidence="4" id="KW-1185">Reference proteome</keyword>
<dbReference type="Gene3D" id="3.30.565.10">
    <property type="entry name" value="Histidine kinase-like ATPase, C-terminal domain"/>
    <property type="match status" value="1"/>
</dbReference>
<dbReference type="PANTHER" id="PTHR35526:SF3">
    <property type="entry name" value="ANTI-SIGMA-F FACTOR RSBW"/>
    <property type="match status" value="1"/>
</dbReference>
<keyword evidence="3" id="KW-0067">ATP-binding</keyword>
<dbReference type="OrthoDB" id="4284922at2"/>
<dbReference type="InterPro" id="IPR003594">
    <property type="entry name" value="HATPase_dom"/>
</dbReference>
<evidence type="ECO:0000313" key="4">
    <source>
        <dbReference type="Proteomes" id="UP000295578"/>
    </source>
</evidence>
<keyword evidence="3" id="KW-0547">Nucleotide-binding</keyword>
<comment type="caution">
    <text evidence="3">The sequence shown here is derived from an EMBL/GenBank/DDBJ whole genome shotgun (WGS) entry which is preliminary data.</text>
</comment>
<evidence type="ECO:0000313" key="3">
    <source>
        <dbReference type="EMBL" id="TDD87358.1"/>
    </source>
</evidence>
<dbReference type="Proteomes" id="UP000295578">
    <property type="component" value="Unassembled WGS sequence"/>
</dbReference>
<dbReference type="Pfam" id="PF13581">
    <property type="entry name" value="HATPase_c_2"/>
    <property type="match status" value="1"/>
</dbReference>